<proteinExistence type="predicted"/>
<accession>A0ABY9CSQ4</accession>
<protein>
    <recommendedName>
        <fullName evidence="3">Rab-GAP TBC domain-containing protein</fullName>
    </recommendedName>
</protein>
<keyword evidence="2" id="KW-1185">Reference proteome</keyword>
<evidence type="ECO:0000313" key="2">
    <source>
        <dbReference type="Proteomes" id="UP001227230"/>
    </source>
</evidence>
<evidence type="ECO:0000313" key="1">
    <source>
        <dbReference type="EMBL" id="WJZ98151.1"/>
    </source>
</evidence>
<sequence>MSDLRYPILFVVNDEAESFWCSVALMERLGPNFNRDQNGMHTQLFAISKFSLSLQSPPHVEDISSGYMMLPRPMSHVLGKIQSQTCWATLL</sequence>
<dbReference type="SUPFAM" id="SSF47923">
    <property type="entry name" value="Ypt/Rab-GAP domain of gyp1p"/>
    <property type="match status" value="1"/>
</dbReference>
<dbReference type="EMBL" id="CP126658">
    <property type="protein sequence ID" value="WJZ98151.1"/>
    <property type="molecule type" value="Genomic_DNA"/>
</dbReference>
<organism evidence="1 2">
    <name type="scientific">Vitis vinifera</name>
    <name type="common">Grape</name>
    <dbReference type="NCBI Taxonomy" id="29760"/>
    <lineage>
        <taxon>Eukaryota</taxon>
        <taxon>Viridiplantae</taxon>
        <taxon>Streptophyta</taxon>
        <taxon>Embryophyta</taxon>
        <taxon>Tracheophyta</taxon>
        <taxon>Spermatophyta</taxon>
        <taxon>Magnoliopsida</taxon>
        <taxon>eudicotyledons</taxon>
        <taxon>Gunneridae</taxon>
        <taxon>Pentapetalae</taxon>
        <taxon>rosids</taxon>
        <taxon>Vitales</taxon>
        <taxon>Vitaceae</taxon>
        <taxon>Viteae</taxon>
        <taxon>Vitis</taxon>
    </lineage>
</organism>
<dbReference type="InterPro" id="IPR035969">
    <property type="entry name" value="Rab-GAP_TBC_sf"/>
</dbReference>
<evidence type="ECO:0008006" key="3">
    <source>
        <dbReference type="Google" id="ProtNLM"/>
    </source>
</evidence>
<dbReference type="Proteomes" id="UP001227230">
    <property type="component" value="Chromosome 11"/>
</dbReference>
<reference evidence="1 2" key="1">
    <citation type="journal article" date="2023" name="Hortic Res">
        <title>The complete reference genome for grapevine (Vitis vinifera L.) genetics and breeding.</title>
        <authorList>
            <person name="Shi X."/>
            <person name="Cao S."/>
            <person name="Wang X."/>
            <person name="Huang S."/>
            <person name="Wang Y."/>
            <person name="Liu Z."/>
            <person name="Liu W."/>
            <person name="Leng X."/>
            <person name="Peng Y."/>
            <person name="Wang N."/>
            <person name="Wang Y."/>
            <person name="Ma Z."/>
            <person name="Xu X."/>
            <person name="Zhang F."/>
            <person name="Xue H."/>
            <person name="Zhong H."/>
            <person name="Wang Y."/>
            <person name="Zhang K."/>
            <person name="Velt A."/>
            <person name="Avia K."/>
            <person name="Holtgrawe D."/>
            <person name="Grimplet J."/>
            <person name="Matus J.T."/>
            <person name="Ware D."/>
            <person name="Wu X."/>
            <person name="Wang H."/>
            <person name="Liu C."/>
            <person name="Fang Y."/>
            <person name="Rustenholz C."/>
            <person name="Cheng Z."/>
            <person name="Xiao H."/>
            <person name="Zhou Y."/>
        </authorList>
    </citation>
    <scope>NUCLEOTIDE SEQUENCE [LARGE SCALE GENOMIC DNA]</scope>
    <source>
        <strain evidence="2">cv. Pinot noir / PN40024</strain>
        <tissue evidence="1">Leaf</tissue>
    </source>
</reference>
<name>A0ABY9CSQ4_VITVI</name>
<gene>
    <name evidence="1" type="ORF">VitviT2T_016700</name>
</gene>